<dbReference type="InterPro" id="IPR006311">
    <property type="entry name" value="TAT_signal"/>
</dbReference>
<dbReference type="InterPro" id="IPR006059">
    <property type="entry name" value="SBP"/>
</dbReference>
<dbReference type="Gene3D" id="3.40.190.10">
    <property type="entry name" value="Periplasmic binding protein-like II"/>
    <property type="match status" value="2"/>
</dbReference>
<protein>
    <submittedName>
        <fullName evidence="5">Maltose/maltodextrin ABC transporter, substrate binding periplasmic protein MalE</fullName>
    </submittedName>
</protein>
<keyword evidence="4" id="KW-0732">Signal</keyword>
<organism evidence="5">
    <name type="scientific">uncultured Thermomicrobiales bacterium</name>
    <dbReference type="NCBI Taxonomy" id="1645740"/>
    <lineage>
        <taxon>Bacteria</taxon>
        <taxon>Pseudomonadati</taxon>
        <taxon>Thermomicrobiota</taxon>
        <taxon>Thermomicrobia</taxon>
        <taxon>Thermomicrobiales</taxon>
        <taxon>environmental samples</taxon>
    </lineage>
</organism>
<evidence type="ECO:0000256" key="2">
    <source>
        <dbReference type="ARBA" id="ARBA00008520"/>
    </source>
</evidence>
<comment type="similarity">
    <text evidence="2">Belongs to the bacterial solute-binding protein 1 family.</text>
</comment>
<sequence>MTAQPPAGERYHAFTSLMREVLDGTVDRRDLLKRAGAAGLSGAAIASLLVGHSRVGAQGTPSALSGQTINMAILGIEGWPPSALGTSLATELFAPYAQETYGYTVNFSFEGAPFDQLFQRAVNSLSTGSAEYNIIISDSQWLGALAEPGYILQLNDIIASTPELAAIEFEPTAVQGYQTYPDGSDQLWGLPQEADTIALFVRQDLMTDEANRTEFETTAGFPLPQTFEDWEQIDIDQFEQIAAFFTGRQEGLYGTALQWSVVYDFISCYSYPFMFSTGGQIIEGEVGTYKVEGVLNSDVNAAGLTRCKSFLQYAPPGATNFGIAEEVDAFTTGQVATCFQWSALGPQMLNQAEGADMGTPADPTKPVSPDDVLIVPPPGFRAADGTLTRVYTLGGQPWVINANNDETQRQVAIDFMKWWYLPETQLEFARRGGNPSVTAVLDDPSFEDIQPHFRAFKYMLRDSRSRDFWHDPNYAEMLRAQQEAFSAYMTDVVTDPMVALTYAACVQQGILYDAERTEVEPSGACDDVSLG</sequence>
<dbReference type="PANTHER" id="PTHR43649:SF34">
    <property type="entry name" value="ABC TRANSPORTER PERIPLASMIC-BINDING PROTEIN YCJN-RELATED"/>
    <property type="match status" value="1"/>
</dbReference>
<dbReference type="AlphaFoldDB" id="A0A6J4UL04"/>
<comment type="subcellular location">
    <subcellularLocation>
        <location evidence="1">Periplasm</location>
    </subcellularLocation>
</comment>
<name>A0A6J4UL04_9BACT</name>
<dbReference type="NCBIfam" id="TIGR01409">
    <property type="entry name" value="TAT_signal_seq"/>
    <property type="match status" value="1"/>
</dbReference>
<evidence type="ECO:0000256" key="3">
    <source>
        <dbReference type="ARBA" id="ARBA00022448"/>
    </source>
</evidence>
<reference evidence="5" key="1">
    <citation type="submission" date="2020-02" db="EMBL/GenBank/DDBJ databases">
        <authorList>
            <person name="Meier V. D."/>
        </authorList>
    </citation>
    <scope>NUCLEOTIDE SEQUENCE</scope>
    <source>
        <strain evidence="5">AVDCRST_MAG70</strain>
    </source>
</reference>
<evidence type="ECO:0000256" key="1">
    <source>
        <dbReference type="ARBA" id="ARBA00004418"/>
    </source>
</evidence>
<evidence type="ECO:0000256" key="4">
    <source>
        <dbReference type="ARBA" id="ARBA00022729"/>
    </source>
</evidence>
<proteinExistence type="inferred from homology"/>
<evidence type="ECO:0000313" key="5">
    <source>
        <dbReference type="EMBL" id="CAA9553807.1"/>
    </source>
</evidence>
<gene>
    <name evidence="5" type="ORF">AVDCRST_MAG70-1133</name>
</gene>
<dbReference type="SUPFAM" id="SSF53850">
    <property type="entry name" value="Periplasmic binding protein-like II"/>
    <property type="match status" value="1"/>
</dbReference>
<dbReference type="GO" id="GO:0042597">
    <property type="term" value="C:periplasmic space"/>
    <property type="evidence" value="ECO:0007669"/>
    <property type="project" value="UniProtKB-SubCell"/>
</dbReference>
<dbReference type="PANTHER" id="PTHR43649">
    <property type="entry name" value="ARABINOSE-BINDING PROTEIN-RELATED"/>
    <property type="match status" value="1"/>
</dbReference>
<dbReference type="Pfam" id="PF13416">
    <property type="entry name" value="SBP_bac_8"/>
    <property type="match status" value="1"/>
</dbReference>
<dbReference type="EMBL" id="CADCWH010000178">
    <property type="protein sequence ID" value="CAA9553807.1"/>
    <property type="molecule type" value="Genomic_DNA"/>
</dbReference>
<accession>A0A6J4UL04</accession>
<keyword evidence="3" id="KW-0813">Transport</keyword>
<dbReference type="PROSITE" id="PS51318">
    <property type="entry name" value="TAT"/>
    <property type="match status" value="1"/>
</dbReference>
<dbReference type="InterPro" id="IPR050490">
    <property type="entry name" value="Bact_solute-bd_prot1"/>
</dbReference>
<dbReference type="InterPro" id="IPR019546">
    <property type="entry name" value="TAT_signal_bac_arc"/>
</dbReference>